<feature type="non-terminal residue" evidence="1">
    <location>
        <position position="55"/>
    </location>
</feature>
<organism evidence="1 2">
    <name type="scientific">Oryza meyeriana var. granulata</name>
    <dbReference type="NCBI Taxonomy" id="110450"/>
    <lineage>
        <taxon>Eukaryota</taxon>
        <taxon>Viridiplantae</taxon>
        <taxon>Streptophyta</taxon>
        <taxon>Embryophyta</taxon>
        <taxon>Tracheophyta</taxon>
        <taxon>Spermatophyta</taxon>
        <taxon>Magnoliopsida</taxon>
        <taxon>Liliopsida</taxon>
        <taxon>Poales</taxon>
        <taxon>Poaceae</taxon>
        <taxon>BOP clade</taxon>
        <taxon>Oryzoideae</taxon>
        <taxon>Oryzeae</taxon>
        <taxon>Oryzinae</taxon>
        <taxon>Oryza</taxon>
        <taxon>Oryza meyeriana</taxon>
    </lineage>
</organism>
<dbReference type="EMBL" id="SPHZ02000001">
    <property type="protein sequence ID" value="KAF0933382.1"/>
    <property type="molecule type" value="Genomic_DNA"/>
</dbReference>
<dbReference type="AlphaFoldDB" id="A0A6G1F993"/>
<comment type="caution">
    <text evidence="1">The sequence shown here is derived from an EMBL/GenBank/DDBJ whole genome shotgun (WGS) entry which is preliminary data.</text>
</comment>
<reference evidence="1 2" key="1">
    <citation type="submission" date="2019-11" db="EMBL/GenBank/DDBJ databases">
        <title>Whole genome sequence of Oryza granulata.</title>
        <authorList>
            <person name="Li W."/>
        </authorList>
    </citation>
    <scope>NUCLEOTIDE SEQUENCE [LARGE SCALE GENOMIC DNA]</scope>
    <source>
        <strain evidence="2">cv. Menghai</strain>
        <tissue evidence="1">Leaf</tissue>
    </source>
</reference>
<protein>
    <submittedName>
        <fullName evidence="1">Uncharacterized protein</fullName>
    </submittedName>
</protein>
<evidence type="ECO:0000313" key="1">
    <source>
        <dbReference type="EMBL" id="KAF0933382.1"/>
    </source>
</evidence>
<keyword evidence="2" id="KW-1185">Reference proteome</keyword>
<dbReference type="Proteomes" id="UP000479710">
    <property type="component" value="Unassembled WGS sequence"/>
</dbReference>
<sequence>MTTHAWRGLNHLLSKLSYNLRVQQRIRIHPCLCTAVAGCAQSDGIISESHEKLLQ</sequence>
<accession>A0A6G1F993</accession>
<gene>
    <name evidence="1" type="ORF">E2562_018002</name>
</gene>
<evidence type="ECO:0000313" key="2">
    <source>
        <dbReference type="Proteomes" id="UP000479710"/>
    </source>
</evidence>
<proteinExistence type="predicted"/>
<name>A0A6G1F993_9ORYZ</name>